<comment type="similarity">
    <text evidence="1">Belongs to the cytidine and deoxycytidylate deaminase family.</text>
</comment>
<keyword evidence="4" id="KW-0862">Zinc</keyword>
<evidence type="ECO:0000256" key="1">
    <source>
        <dbReference type="ARBA" id="ARBA00006576"/>
    </source>
</evidence>
<organism evidence="6 7">
    <name type="scientific">Candidatus Falkowbacteria bacterium GW2011_GWE1_38_31</name>
    <dbReference type="NCBI Taxonomy" id="1618638"/>
    <lineage>
        <taxon>Bacteria</taxon>
        <taxon>Candidatus Falkowiibacteriota</taxon>
    </lineage>
</organism>
<dbReference type="InterPro" id="IPR016193">
    <property type="entry name" value="Cytidine_deaminase-like"/>
</dbReference>
<dbReference type="Proteomes" id="UP000034022">
    <property type="component" value="Unassembled WGS sequence"/>
</dbReference>
<dbReference type="Gene3D" id="3.40.140.10">
    <property type="entry name" value="Cytidine Deaminase, domain 2"/>
    <property type="match status" value="1"/>
</dbReference>
<sequence length="189" mass="21489">MGKLDHPKIKRLSWDEMLMNLSIISSKRTACKFHETGAVFVDKDKRILSIGYNGPTAGDYHCIDHGCAKVDGDPVTKKLRRCRGAHAEINGIINCQDAKRMKGATLYSVLFPCYDCMKALSNAGIAEIVYYKKYERIQTGGENFEEEDESLELAQKRNIIIRKYEGKIFCNFPDEYNTEQTEHGCCDCQ</sequence>
<dbReference type="AlphaFoldDB" id="A0A0G0M7T3"/>
<dbReference type="InterPro" id="IPR015517">
    <property type="entry name" value="dCMP_deaminase-rel"/>
</dbReference>
<dbReference type="SUPFAM" id="SSF53927">
    <property type="entry name" value="Cytidine deaminase-like"/>
    <property type="match status" value="1"/>
</dbReference>
<keyword evidence="2" id="KW-0479">Metal-binding</keyword>
<evidence type="ECO:0000259" key="5">
    <source>
        <dbReference type="PROSITE" id="PS51747"/>
    </source>
</evidence>
<evidence type="ECO:0000313" key="6">
    <source>
        <dbReference type="EMBL" id="KKQ69744.1"/>
    </source>
</evidence>
<dbReference type="GO" id="GO:0008270">
    <property type="term" value="F:zinc ion binding"/>
    <property type="evidence" value="ECO:0007669"/>
    <property type="project" value="InterPro"/>
</dbReference>
<dbReference type="EMBL" id="LBUU01000010">
    <property type="protein sequence ID" value="KKQ69744.1"/>
    <property type="molecule type" value="Genomic_DNA"/>
</dbReference>
<dbReference type="GO" id="GO:0004132">
    <property type="term" value="F:dCMP deaminase activity"/>
    <property type="evidence" value="ECO:0007669"/>
    <property type="project" value="TreeGrafter"/>
</dbReference>
<dbReference type="PROSITE" id="PS51747">
    <property type="entry name" value="CYT_DCMP_DEAMINASES_2"/>
    <property type="match status" value="1"/>
</dbReference>
<gene>
    <name evidence="6" type="ORF">US91_C0010G0040</name>
</gene>
<dbReference type="PANTHER" id="PTHR11086:SF18">
    <property type="entry name" value="DEOXYCYTIDYLATE DEAMINASE"/>
    <property type="match status" value="1"/>
</dbReference>
<accession>A0A0G0M7T3</accession>
<keyword evidence="3" id="KW-0378">Hydrolase</keyword>
<dbReference type="InterPro" id="IPR002125">
    <property type="entry name" value="CMP_dCMP_dom"/>
</dbReference>
<name>A0A0G0M7T3_9BACT</name>
<dbReference type="GO" id="GO:0005737">
    <property type="term" value="C:cytoplasm"/>
    <property type="evidence" value="ECO:0007669"/>
    <property type="project" value="TreeGrafter"/>
</dbReference>
<dbReference type="Pfam" id="PF00383">
    <property type="entry name" value="dCMP_cyt_deam_1"/>
    <property type="match status" value="1"/>
</dbReference>
<evidence type="ECO:0000256" key="2">
    <source>
        <dbReference type="ARBA" id="ARBA00022723"/>
    </source>
</evidence>
<evidence type="ECO:0000256" key="3">
    <source>
        <dbReference type="ARBA" id="ARBA00022801"/>
    </source>
</evidence>
<feature type="domain" description="CMP/dCMP-type deaminase" evidence="5">
    <location>
        <begin position="13"/>
        <end position="144"/>
    </location>
</feature>
<reference evidence="6 7" key="1">
    <citation type="journal article" date="2015" name="Nature">
        <title>rRNA introns, odd ribosomes, and small enigmatic genomes across a large radiation of phyla.</title>
        <authorList>
            <person name="Brown C.T."/>
            <person name="Hug L.A."/>
            <person name="Thomas B.C."/>
            <person name="Sharon I."/>
            <person name="Castelle C.J."/>
            <person name="Singh A."/>
            <person name="Wilkins M.J."/>
            <person name="Williams K.H."/>
            <person name="Banfield J.F."/>
        </authorList>
    </citation>
    <scope>NUCLEOTIDE SEQUENCE [LARGE SCALE GENOMIC DNA]</scope>
</reference>
<protein>
    <submittedName>
        <fullName evidence="6">ComE operon protein 2</fullName>
    </submittedName>
</protein>
<dbReference type="PANTHER" id="PTHR11086">
    <property type="entry name" value="DEOXYCYTIDYLATE DEAMINASE-RELATED"/>
    <property type="match status" value="1"/>
</dbReference>
<proteinExistence type="inferred from homology"/>
<evidence type="ECO:0000313" key="7">
    <source>
        <dbReference type="Proteomes" id="UP000034022"/>
    </source>
</evidence>
<evidence type="ECO:0000256" key="4">
    <source>
        <dbReference type="ARBA" id="ARBA00022833"/>
    </source>
</evidence>
<dbReference type="InterPro" id="IPR016192">
    <property type="entry name" value="APOBEC/CMP_deaminase_Zn-bd"/>
</dbReference>
<comment type="caution">
    <text evidence="6">The sequence shown here is derived from an EMBL/GenBank/DDBJ whole genome shotgun (WGS) entry which is preliminary data.</text>
</comment>
<dbReference type="PROSITE" id="PS00903">
    <property type="entry name" value="CYT_DCMP_DEAMINASES_1"/>
    <property type="match status" value="1"/>
</dbReference>